<proteinExistence type="predicted"/>
<keyword evidence="1" id="KW-0812">Transmembrane</keyword>
<sequence>MTCASANLIAMTTLCIVFMPQLCWSHFYYLRGTKELAGYGQFLHFVCFAIFVSFNGCKFFYDKGSIVITL</sequence>
<keyword evidence="1" id="KW-0472">Membrane</keyword>
<organism evidence="2 3">
    <name type="scientific">Xenopus laevis</name>
    <name type="common">African clawed frog</name>
    <dbReference type="NCBI Taxonomy" id="8355"/>
    <lineage>
        <taxon>Eukaryota</taxon>
        <taxon>Metazoa</taxon>
        <taxon>Chordata</taxon>
        <taxon>Craniata</taxon>
        <taxon>Vertebrata</taxon>
        <taxon>Euteleostomi</taxon>
        <taxon>Amphibia</taxon>
        <taxon>Batrachia</taxon>
        <taxon>Anura</taxon>
        <taxon>Pipoidea</taxon>
        <taxon>Pipidae</taxon>
        <taxon>Xenopodinae</taxon>
        <taxon>Xenopus</taxon>
        <taxon>Xenopus</taxon>
    </lineage>
</organism>
<dbReference type="Proteomes" id="UP000694892">
    <property type="component" value="Chromosome 1S"/>
</dbReference>
<name>A0A974DVW6_XENLA</name>
<keyword evidence="1" id="KW-1133">Transmembrane helix</keyword>
<evidence type="ECO:0000313" key="3">
    <source>
        <dbReference type="Proteomes" id="UP000694892"/>
    </source>
</evidence>
<accession>A0A974DVW6</accession>
<evidence type="ECO:0000313" key="2">
    <source>
        <dbReference type="EMBL" id="OCT97827.1"/>
    </source>
</evidence>
<dbReference type="EMBL" id="CM004467">
    <property type="protein sequence ID" value="OCT97827.1"/>
    <property type="molecule type" value="Genomic_DNA"/>
</dbReference>
<feature type="transmembrane region" description="Helical" evidence="1">
    <location>
        <begin position="41"/>
        <end position="61"/>
    </location>
</feature>
<protein>
    <submittedName>
        <fullName evidence="2">Uncharacterized protein</fullName>
    </submittedName>
</protein>
<reference evidence="3" key="1">
    <citation type="journal article" date="2016" name="Nature">
        <title>Genome evolution in the allotetraploid frog Xenopus laevis.</title>
        <authorList>
            <person name="Session A.M."/>
            <person name="Uno Y."/>
            <person name="Kwon T."/>
            <person name="Chapman J.A."/>
            <person name="Toyoda A."/>
            <person name="Takahashi S."/>
            <person name="Fukui A."/>
            <person name="Hikosaka A."/>
            <person name="Suzuki A."/>
            <person name="Kondo M."/>
            <person name="van Heeringen S.J."/>
            <person name="Quigley I."/>
            <person name="Heinz S."/>
            <person name="Ogino H."/>
            <person name="Ochi H."/>
            <person name="Hellsten U."/>
            <person name="Lyons J.B."/>
            <person name="Simakov O."/>
            <person name="Putnam N."/>
            <person name="Stites J."/>
            <person name="Kuroki Y."/>
            <person name="Tanaka T."/>
            <person name="Michiue T."/>
            <person name="Watanabe M."/>
            <person name="Bogdanovic O."/>
            <person name="Lister R."/>
            <person name="Georgiou G."/>
            <person name="Paranjpe S.S."/>
            <person name="van Kruijsbergen I."/>
            <person name="Shu S."/>
            <person name="Carlson J."/>
            <person name="Kinoshita T."/>
            <person name="Ohta Y."/>
            <person name="Mawaribuchi S."/>
            <person name="Jenkins J."/>
            <person name="Grimwood J."/>
            <person name="Schmutz J."/>
            <person name="Mitros T."/>
            <person name="Mozaffari S.V."/>
            <person name="Suzuki Y."/>
            <person name="Haramoto Y."/>
            <person name="Yamamoto T.S."/>
            <person name="Takagi C."/>
            <person name="Heald R."/>
            <person name="Miller K."/>
            <person name="Haudenschild C."/>
            <person name="Kitzman J."/>
            <person name="Nakayama T."/>
            <person name="Izutsu Y."/>
            <person name="Robert J."/>
            <person name="Fortriede J."/>
            <person name="Burns K."/>
            <person name="Lotay V."/>
            <person name="Karimi K."/>
            <person name="Yasuoka Y."/>
            <person name="Dichmann D.S."/>
            <person name="Flajnik M.F."/>
            <person name="Houston D.W."/>
            <person name="Shendure J."/>
            <person name="DuPasquier L."/>
            <person name="Vize P.D."/>
            <person name="Zorn A.M."/>
            <person name="Ito M."/>
            <person name="Marcotte E.M."/>
            <person name="Wallingford J.B."/>
            <person name="Ito Y."/>
            <person name="Asashima M."/>
            <person name="Ueno N."/>
            <person name="Matsuda Y."/>
            <person name="Veenstra G.J."/>
            <person name="Fujiyama A."/>
            <person name="Harland R.M."/>
            <person name="Taira M."/>
            <person name="Rokhsar D.S."/>
        </authorList>
    </citation>
    <scope>NUCLEOTIDE SEQUENCE [LARGE SCALE GENOMIC DNA]</scope>
    <source>
        <strain evidence="3">J</strain>
    </source>
</reference>
<dbReference type="AlphaFoldDB" id="A0A974DVW6"/>
<gene>
    <name evidence="2" type="ORF">XELAEV_18010059mg</name>
</gene>
<evidence type="ECO:0000256" key="1">
    <source>
        <dbReference type="SAM" id="Phobius"/>
    </source>
</evidence>